<evidence type="ECO:0000313" key="3">
    <source>
        <dbReference type="Proteomes" id="UP000779507"/>
    </source>
</evidence>
<dbReference type="EMBL" id="JABSNP010000009">
    <property type="protein sequence ID" value="NRT19469.1"/>
    <property type="molecule type" value="Genomic_DNA"/>
</dbReference>
<keyword evidence="3" id="KW-1185">Reference proteome</keyword>
<organism evidence="2 3">
    <name type="scientific">Hymenobacter caeli</name>
    <dbReference type="NCBI Taxonomy" id="2735894"/>
    <lineage>
        <taxon>Bacteria</taxon>
        <taxon>Pseudomonadati</taxon>
        <taxon>Bacteroidota</taxon>
        <taxon>Cytophagia</taxon>
        <taxon>Cytophagales</taxon>
        <taxon>Hymenobacteraceae</taxon>
        <taxon>Hymenobacter</taxon>
    </lineage>
</organism>
<evidence type="ECO:0000256" key="1">
    <source>
        <dbReference type="SAM" id="MobiDB-lite"/>
    </source>
</evidence>
<accession>A0ABX2FQS6</accession>
<feature type="region of interest" description="Disordered" evidence="1">
    <location>
        <begin position="79"/>
        <end position="105"/>
    </location>
</feature>
<sequence length="117" mass="12528">MVGIIEGLRAGNGVDIFQLFIPAGRFIAAELIVSFDWTHFFLANKTGFYLRINDTKKPGFSGPGSAVSRDLRRIISAARKREKHGRAGSAGHDRAGAGKAGAGNWGGVDAWIEWVSG</sequence>
<name>A0ABX2FQS6_9BACT</name>
<proteinExistence type="predicted"/>
<dbReference type="RefSeq" id="WP_173810190.1">
    <property type="nucleotide sequence ID" value="NZ_JABSNP010000009.1"/>
</dbReference>
<protein>
    <submittedName>
        <fullName evidence="2">Uncharacterized protein</fullName>
    </submittedName>
</protein>
<comment type="caution">
    <text evidence="2">The sequence shown here is derived from an EMBL/GenBank/DDBJ whole genome shotgun (WGS) entry which is preliminary data.</text>
</comment>
<evidence type="ECO:0000313" key="2">
    <source>
        <dbReference type="EMBL" id="NRT19469.1"/>
    </source>
</evidence>
<gene>
    <name evidence="2" type="ORF">HNP98_002298</name>
</gene>
<reference evidence="2 3" key="1">
    <citation type="submission" date="2020-05" db="EMBL/GenBank/DDBJ databases">
        <title>Genomic Encyclopedia of Type Strains, Phase IV (KMG-V): Genome sequencing to study the core and pangenomes of soil and plant-associated prokaryotes.</title>
        <authorList>
            <person name="Whitman W."/>
        </authorList>
    </citation>
    <scope>NUCLEOTIDE SEQUENCE [LARGE SCALE GENOMIC DNA]</scope>
    <source>
        <strain evidence="2 3">9A</strain>
    </source>
</reference>
<dbReference type="Proteomes" id="UP000779507">
    <property type="component" value="Unassembled WGS sequence"/>
</dbReference>